<reference evidence="3" key="1">
    <citation type="submission" date="2013-04" db="EMBL/GenBank/DDBJ databases">
        <authorList>
            <person name="Qu J."/>
            <person name="Murali S.C."/>
            <person name="Bandaranaike D."/>
            <person name="Bellair M."/>
            <person name="Blankenburg K."/>
            <person name="Chao H."/>
            <person name="Dinh H."/>
            <person name="Doddapaneni H."/>
            <person name="Downs B."/>
            <person name="Dugan-Rocha S."/>
            <person name="Elkadiri S."/>
            <person name="Gnanaolivu R.D."/>
            <person name="Hernandez B."/>
            <person name="Javaid M."/>
            <person name="Jayaseelan J.C."/>
            <person name="Lee S."/>
            <person name="Li M."/>
            <person name="Ming W."/>
            <person name="Munidasa M."/>
            <person name="Muniz J."/>
            <person name="Nguyen L."/>
            <person name="Ongeri F."/>
            <person name="Osuji N."/>
            <person name="Pu L.-L."/>
            <person name="Puazo M."/>
            <person name="Qu C."/>
            <person name="Quiroz J."/>
            <person name="Raj R."/>
            <person name="Weissenberger G."/>
            <person name="Xin Y."/>
            <person name="Zou X."/>
            <person name="Han Y."/>
            <person name="Richards S."/>
            <person name="Worley K."/>
            <person name="Muzny D."/>
            <person name="Gibbs R."/>
        </authorList>
    </citation>
    <scope>NUCLEOTIDE SEQUENCE</scope>
    <source>
        <strain evidence="3">Sampled in the wild</strain>
    </source>
</reference>
<dbReference type="Proteomes" id="UP000792457">
    <property type="component" value="Unassembled WGS sequence"/>
</dbReference>
<dbReference type="InterPro" id="IPR037521">
    <property type="entry name" value="FLCN/SMCR8_DENN"/>
</dbReference>
<comment type="caution">
    <text evidence="3">The sequence shown here is derived from an EMBL/GenBank/DDBJ whole genome shotgun (WGS) entry which is preliminary data.</text>
</comment>
<feature type="non-terminal residue" evidence="3">
    <location>
        <position position="377"/>
    </location>
</feature>
<keyword evidence="4" id="KW-1185">Reference proteome</keyword>
<reference evidence="3" key="2">
    <citation type="submission" date="2017-10" db="EMBL/GenBank/DDBJ databases">
        <title>Ladona fulva Genome sequencing and assembly.</title>
        <authorList>
            <person name="Murali S."/>
            <person name="Richards S."/>
            <person name="Bandaranaike D."/>
            <person name="Bellair M."/>
            <person name="Blankenburg K."/>
            <person name="Chao H."/>
            <person name="Dinh H."/>
            <person name="Doddapaneni H."/>
            <person name="Dugan-Rocha S."/>
            <person name="Elkadiri S."/>
            <person name="Gnanaolivu R."/>
            <person name="Hernandez B."/>
            <person name="Skinner E."/>
            <person name="Javaid M."/>
            <person name="Lee S."/>
            <person name="Li M."/>
            <person name="Ming W."/>
            <person name="Munidasa M."/>
            <person name="Muniz J."/>
            <person name="Nguyen L."/>
            <person name="Hughes D."/>
            <person name="Osuji N."/>
            <person name="Pu L.-L."/>
            <person name="Puazo M."/>
            <person name="Qu C."/>
            <person name="Quiroz J."/>
            <person name="Raj R."/>
            <person name="Weissenberger G."/>
            <person name="Xin Y."/>
            <person name="Zou X."/>
            <person name="Han Y."/>
            <person name="Worley K."/>
            <person name="Muzny D."/>
            <person name="Gibbs R."/>
        </authorList>
    </citation>
    <scope>NUCLEOTIDE SEQUENCE</scope>
    <source>
        <strain evidence="3">Sampled in the wild</strain>
    </source>
</reference>
<protein>
    <recommendedName>
        <fullName evidence="2">UDENN FLCN/SMCR8-type domain-containing protein</fullName>
    </recommendedName>
</protein>
<feature type="region of interest" description="Disordered" evidence="1">
    <location>
        <begin position="182"/>
        <end position="243"/>
    </location>
</feature>
<dbReference type="AlphaFoldDB" id="A0A8K0K087"/>
<dbReference type="Pfam" id="PF11704">
    <property type="entry name" value="Folliculin"/>
    <property type="match status" value="1"/>
</dbReference>
<dbReference type="OrthoDB" id="5599713at2759"/>
<dbReference type="PROSITE" id="PS51834">
    <property type="entry name" value="DENN_FLCN_SMCR8"/>
    <property type="match status" value="1"/>
</dbReference>
<sequence>MNAVISLCHFCEIHGPSIVMCTQVFHETSNCPTNIVGCRAEPKQFYGNPDYLGEGEKLREEDESVPCRVSEGREGPVSFSVPSEGGTCSVCRRSVACGSGQALSHTFLLKDSHARGFHRWFSIVIVMRDHVYLLNSWPFLVESLSRLISSLQSRADKVYEKEQAEQPQRALRLLAAAKAPTVSAAPTRVQSPKRNENKEKDDQKSVEVNGNLLPQDTAQPVSNSAASSHSSSTNPSSLGPARSLTELTNDPMIFARLHNWFVWILKAGASRLSEKLVDSLPTKCVSFDFDQHQETEEGFTLISSREDGFASILESLEGNIENGVRDGTVQGKEANERTSRLFSSLSISSSTLQDISEESEHHLNFYPEAAGCDWKSD</sequence>
<feature type="domain" description="UDENN FLCN/SMCR8-type" evidence="2">
    <location>
        <begin position="1"/>
        <end position="377"/>
    </location>
</feature>
<proteinExistence type="predicted"/>
<feature type="compositionally biased region" description="Low complexity" evidence="1">
    <location>
        <begin position="222"/>
        <end position="237"/>
    </location>
</feature>
<feature type="compositionally biased region" description="Basic and acidic residues" evidence="1">
    <location>
        <begin position="193"/>
        <end position="205"/>
    </location>
</feature>
<accession>A0A8K0K087</accession>
<evidence type="ECO:0000256" key="1">
    <source>
        <dbReference type="SAM" id="MobiDB-lite"/>
    </source>
</evidence>
<evidence type="ECO:0000313" key="3">
    <source>
        <dbReference type="EMBL" id="KAG8225299.1"/>
    </source>
</evidence>
<evidence type="ECO:0000259" key="2">
    <source>
        <dbReference type="PROSITE" id="PS51834"/>
    </source>
</evidence>
<dbReference type="EMBL" id="KZ308233">
    <property type="protein sequence ID" value="KAG8225299.1"/>
    <property type="molecule type" value="Genomic_DNA"/>
</dbReference>
<gene>
    <name evidence="3" type="ORF">J437_LFUL001913</name>
</gene>
<dbReference type="GO" id="GO:0005096">
    <property type="term" value="F:GTPase activator activity"/>
    <property type="evidence" value="ECO:0007669"/>
    <property type="project" value="InterPro"/>
</dbReference>
<organism evidence="3 4">
    <name type="scientific">Ladona fulva</name>
    <name type="common">Scarce chaser dragonfly</name>
    <name type="synonym">Libellula fulva</name>
    <dbReference type="NCBI Taxonomy" id="123851"/>
    <lineage>
        <taxon>Eukaryota</taxon>
        <taxon>Metazoa</taxon>
        <taxon>Ecdysozoa</taxon>
        <taxon>Arthropoda</taxon>
        <taxon>Hexapoda</taxon>
        <taxon>Insecta</taxon>
        <taxon>Pterygota</taxon>
        <taxon>Palaeoptera</taxon>
        <taxon>Odonata</taxon>
        <taxon>Epiprocta</taxon>
        <taxon>Anisoptera</taxon>
        <taxon>Libelluloidea</taxon>
        <taxon>Libellulidae</taxon>
        <taxon>Ladona</taxon>
    </lineage>
</organism>
<feature type="compositionally biased region" description="Polar residues" evidence="1">
    <location>
        <begin position="206"/>
        <end position="221"/>
    </location>
</feature>
<dbReference type="GO" id="GO:0005829">
    <property type="term" value="C:cytosol"/>
    <property type="evidence" value="ECO:0007669"/>
    <property type="project" value="TreeGrafter"/>
</dbReference>
<dbReference type="PANTHER" id="PTHR31441">
    <property type="entry name" value="FOLLICULIN FAMILY MEMBER"/>
    <property type="match status" value="1"/>
</dbReference>
<dbReference type="GO" id="GO:1904263">
    <property type="term" value="P:positive regulation of TORC1 signaling"/>
    <property type="evidence" value="ECO:0007669"/>
    <property type="project" value="TreeGrafter"/>
</dbReference>
<evidence type="ECO:0000313" key="4">
    <source>
        <dbReference type="Proteomes" id="UP000792457"/>
    </source>
</evidence>
<dbReference type="InterPro" id="IPR037520">
    <property type="entry name" value="Folliculin/SMCR8_longin"/>
</dbReference>
<name>A0A8K0K087_LADFU</name>
<dbReference type="InterPro" id="IPR021713">
    <property type="entry name" value="Folliculin"/>
</dbReference>
<dbReference type="PANTHER" id="PTHR31441:SF2">
    <property type="entry name" value="FOLLICULIN"/>
    <property type="match status" value="1"/>
</dbReference>